<gene>
    <name evidence="1" type="ORF">GHK86_16075</name>
</gene>
<accession>A0ABW9QX13</accession>
<name>A0ABW9QX13_9ACTN</name>
<sequence length="221" mass="24306">MTATTAPDFRVLRTDVPRLDAEPGIALTLLVLGADGVCCAGVDLDTGVLVRAWAPAPAERSLRPYDVIRVVVGPDPEEMPDPAAPEALYLSEPPEAIGRLQGRRVERLLRPLLHPTNAPLLSSHGPAVPFWERRRDHPSVALVEPLGPVVLRRDETYLGCRFEWQGTMRELPCLDRRLAAAMDRSGRRRMTAGPRSRLLVALTPPIDGHCHKVVEAVLPRP</sequence>
<organism evidence="1 2">
    <name type="scientific">Acidiferrimicrobium australe</name>
    <dbReference type="NCBI Taxonomy" id="2664430"/>
    <lineage>
        <taxon>Bacteria</taxon>
        <taxon>Bacillati</taxon>
        <taxon>Actinomycetota</taxon>
        <taxon>Acidimicrobiia</taxon>
        <taxon>Acidimicrobiales</taxon>
        <taxon>Acidimicrobiaceae</taxon>
        <taxon>Acidiferrimicrobium</taxon>
    </lineage>
</organism>
<proteinExistence type="predicted"/>
<evidence type="ECO:0000313" key="2">
    <source>
        <dbReference type="Proteomes" id="UP000437736"/>
    </source>
</evidence>
<comment type="caution">
    <text evidence="1">The sequence shown here is derived from an EMBL/GenBank/DDBJ whole genome shotgun (WGS) entry which is preliminary data.</text>
</comment>
<dbReference type="Proteomes" id="UP000437736">
    <property type="component" value="Unassembled WGS sequence"/>
</dbReference>
<dbReference type="EMBL" id="WJHE01000906">
    <property type="protein sequence ID" value="MST34233.1"/>
    <property type="molecule type" value="Genomic_DNA"/>
</dbReference>
<reference evidence="1 2" key="1">
    <citation type="submission" date="2019-11" db="EMBL/GenBank/DDBJ databases">
        <title>Acidiferrimicrobium australis gen. nov., sp. nov., an acidophilic and obligately heterotrophic, member of the Actinobacteria that catalyses dissimilatory oxido- reduction of iron isolated from metal-rich acidic water in Chile.</title>
        <authorList>
            <person name="Gonzalez D."/>
            <person name="Huber K."/>
            <person name="Hedrich S."/>
            <person name="Rojas-Villalobos C."/>
            <person name="Quatrini R."/>
            <person name="Dinamarca M.A."/>
            <person name="Schwarz A."/>
            <person name="Canales C."/>
            <person name="Nancucheo I."/>
        </authorList>
    </citation>
    <scope>NUCLEOTIDE SEQUENCE [LARGE SCALE GENOMIC DNA]</scope>
    <source>
        <strain evidence="1 2">USS-CCA1</strain>
    </source>
</reference>
<keyword evidence="2" id="KW-1185">Reference proteome</keyword>
<evidence type="ECO:0000313" key="1">
    <source>
        <dbReference type="EMBL" id="MST34233.1"/>
    </source>
</evidence>
<protein>
    <submittedName>
        <fullName evidence="1">Uncharacterized protein</fullName>
    </submittedName>
</protein>